<evidence type="ECO:0000313" key="2">
    <source>
        <dbReference type="EMBL" id="QKX95873.1"/>
    </source>
</evidence>
<reference evidence="2" key="1">
    <citation type="journal article" date="2020" name="Viruses">
        <title>Molecular Characterization of a Novel Strain of Fusarium graminearum Virus 1 Infecting Fusarium graminearum.</title>
        <authorList>
            <person name="Zhang L."/>
            <person name="Chen X."/>
            <person name="Bhattacharjee P."/>
            <person name="Shi Y."/>
            <person name="Guo L."/>
            <person name="Wang S."/>
        </authorList>
    </citation>
    <scope>NUCLEOTIDE SEQUENCE</scope>
    <source>
        <strain evidence="2">HB56-9</strain>
    </source>
</reference>
<accession>A0A7D4XUZ7</accession>
<protein>
    <submittedName>
        <fullName evidence="2">ORF3</fullName>
    </submittedName>
</protein>
<evidence type="ECO:0000256" key="1">
    <source>
        <dbReference type="SAM" id="MobiDB-lite"/>
    </source>
</evidence>
<name>A0A7D4XUZ7_9VIRU</name>
<feature type="region of interest" description="Disordered" evidence="1">
    <location>
        <begin position="7"/>
        <end position="53"/>
    </location>
</feature>
<sequence>MKILLIQTRPEDLACESPRASLTHDERNQQQPRTGPTIRSFRTHRRIFPKEGN</sequence>
<dbReference type="EMBL" id="MT024571">
    <property type="protein sequence ID" value="QKX95873.1"/>
    <property type="molecule type" value="Genomic_RNA"/>
</dbReference>
<organism evidence="2">
    <name type="scientific">Fusarium graminearum dsRNA mycovirus 1</name>
    <dbReference type="NCBI Taxonomy" id="194397"/>
    <lineage>
        <taxon>Viruses</taxon>
        <taxon>Riboviria</taxon>
        <taxon>Orthornavirae</taxon>
        <taxon>Pisuviricota</taxon>
        <taxon>Duplopiviricetes</taxon>
        <taxon>Durnavirales</taxon>
        <taxon>Fusariviridae</taxon>
        <taxon>Alphafusarivirus</taxon>
        <taxon>Alphafusarivirus fusarii</taxon>
    </lineage>
</organism>
<reference evidence="2" key="2">
    <citation type="submission" date="2020-02" db="EMBL/GenBank/DDBJ databases">
        <authorList>
            <person name="Lihang Z."/>
        </authorList>
    </citation>
    <scope>NUCLEOTIDE SEQUENCE</scope>
    <source>
        <strain evidence="2">HB56-9</strain>
    </source>
</reference>
<proteinExistence type="predicted"/>